<evidence type="ECO:0000256" key="1">
    <source>
        <dbReference type="SAM" id="MobiDB-lite"/>
    </source>
</evidence>
<dbReference type="InterPro" id="IPR012334">
    <property type="entry name" value="Pectin_lyas_fold"/>
</dbReference>
<dbReference type="AlphaFoldDB" id="K0T7H8"/>
<sequence>MVWQSYLAILALLVAPAPSAAASRILRGGTGGEQSSDGRRLFEFDGPCSSSDYAANVLYVSPSGNNWSSADGWGLSESKPFKTIQHAVQTAKNRGPCQTVLIMEGTYRNNYYGKSKNHSNKIVNLNGVTSLKLLAHPDAETRPVLQFDGPGGIFGGSASAPLANVEIAGLEIVGPGADITYDEAMADRLVKRTYYTGRGIAIWAGHHVYIHDMVVHHCPASGIRVNRGDYVTIADSLVYSNTWWSSSAESAVVLAESVSVDTSTGIKMRLVGNTVYDNVNKIPYYNPNYEWDYTPIGGEDCSSYPACEAGLVEGCPWECRYGKASQDYIIDGMGVYVTRNADTYLYGRMELADNIAYGNGINGVVFHRTDRGVVRRNTVYGNGVVPRLDHPEESEEDWMANLSKSRQPYSGIVINNADEVSLWSNNVAARYDDDYAFTTEADGGEVIALKAGGNNRVCRGLVEESLGGYVVESDPSACGIVEEETASPSPAPTASPTPAPTGAPTGKYSEISCGDRCHLIQWPYAMGGSYPPSSAREECEADCDAGDCKAYSLQDDYRPNMEGMRRCFLYKESGEPRPAVCGDDPFNRPRCTYATSNGRFFVTAGARVEYNVRDLNVFV</sequence>
<keyword evidence="4" id="KW-1185">Reference proteome</keyword>
<gene>
    <name evidence="3" type="ORF">THAOC_04785</name>
</gene>
<dbReference type="SUPFAM" id="SSF51126">
    <property type="entry name" value="Pectin lyase-like"/>
    <property type="match status" value="1"/>
</dbReference>
<feature type="signal peptide" evidence="2">
    <location>
        <begin position="1"/>
        <end position="22"/>
    </location>
</feature>
<dbReference type="Proteomes" id="UP000266841">
    <property type="component" value="Unassembled WGS sequence"/>
</dbReference>
<comment type="caution">
    <text evidence="3">The sequence shown here is derived from an EMBL/GenBank/DDBJ whole genome shotgun (WGS) entry which is preliminary data.</text>
</comment>
<reference evidence="3 4" key="1">
    <citation type="journal article" date="2012" name="Genome Biol.">
        <title>Genome and low-iron response of an oceanic diatom adapted to chronic iron limitation.</title>
        <authorList>
            <person name="Lommer M."/>
            <person name="Specht M."/>
            <person name="Roy A.S."/>
            <person name="Kraemer L."/>
            <person name="Andreson R."/>
            <person name="Gutowska M.A."/>
            <person name="Wolf J."/>
            <person name="Bergner S.V."/>
            <person name="Schilhabel M.B."/>
            <person name="Klostermeier U.C."/>
            <person name="Beiko R.G."/>
            <person name="Rosenstiel P."/>
            <person name="Hippler M."/>
            <person name="Laroche J."/>
        </authorList>
    </citation>
    <scope>NUCLEOTIDE SEQUENCE [LARGE SCALE GENOMIC DNA]</scope>
    <source>
        <strain evidence="3 4">CCMP1005</strain>
    </source>
</reference>
<accession>K0T7H8</accession>
<proteinExistence type="predicted"/>
<feature type="compositionally biased region" description="Pro residues" evidence="1">
    <location>
        <begin position="489"/>
        <end position="501"/>
    </location>
</feature>
<evidence type="ECO:0000313" key="3">
    <source>
        <dbReference type="EMBL" id="EJK73580.1"/>
    </source>
</evidence>
<dbReference type="Gene3D" id="2.160.20.10">
    <property type="entry name" value="Single-stranded right-handed beta-helix, Pectin lyase-like"/>
    <property type="match status" value="1"/>
</dbReference>
<evidence type="ECO:0000313" key="4">
    <source>
        <dbReference type="Proteomes" id="UP000266841"/>
    </source>
</evidence>
<feature type="chain" id="PRO_5003838269" evidence="2">
    <location>
        <begin position="23"/>
        <end position="619"/>
    </location>
</feature>
<organism evidence="3 4">
    <name type="scientific">Thalassiosira oceanica</name>
    <name type="common">Marine diatom</name>
    <dbReference type="NCBI Taxonomy" id="159749"/>
    <lineage>
        <taxon>Eukaryota</taxon>
        <taxon>Sar</taxon>
        <taxon>Stramenopiles</taxon>
        <taxon>Ochrophyta</taxon>
        <taxon>Bacillariophyta</taxon>
        <taxon>Coscinodiscophyceae</taxon>
        <taxon>Thalassiosirophycidae</taxon>
        <taxon>Thalassiosirales</taxon>
        <taxon>Thalassiosiraceae</taxon>
        <taxon>Thalassiosira</taxon>
    </lineage>
</organism>
<name>K0T7H8_THAOC</name>
<keyword evidence="2" id="KW-0732">Signal</keyword>
<dbReference type="InterPro" id="IPR011050">
    <property type="entry name" value="Pectin_lyase_fold/virulence"/>
</dbReference>
<dbReference type="EMBL" id="AGNL01004382">
    <property type="protein sequence ID" value="EJK73580.1"/>
    <property type="molecule type" value="Genomic_DNA"/>
</dbReference>
<feature type="region of interest" description="Disordered" evidence="1">
    <location>
        <begin position="483"/>
        <end position="505"/>
    </location>
</feature>
<evidence type="ECO:0000256" key="2">
    <source>
        <dbReference type="SAM" id="SignalP"/>
    </source>
</evidence>
<protein>
    <submittedName>
        <fullName evidence="3">Uncharacterized protein</fullName>
    </submittedName>
</protein>
<dbReference type="InterPro" id="IPR006626">
    <property type="entry name" value="PbH1"/>
</dbReference>
<dbReference type="OrthoDB" id="206323at2759"/>
<dbReference type="SMART" id="SM00710">
    <property type="entry name" value="PbH1"/>
    <property type="match status" value="4"/>
</dbReference>